<dbReference type="InterPro" id="IPR029058">
    <property type="entry name" value="AB_hydrolase_fold"/>
</dbReference>
<keyword evidence="2" id="KW-0378">Hydrolase</keyword>
<dbReference type="GO" id="GO:0018786">
    <property type="term" value="F:haloalkane dehalogenase activity"/>
    <property type="evidence" value="ECO:0007669"/>
    <property type="project" value="UniProtKB-EC"/>
</dbReference>
<dbReference type="PRINTS" id="PR00412">
    <property type="entry name" value="EPOXHYDRLASE"/>
</dbReference>
<dbReference type="PRINTS" id="PR00111">
    <property type="entry name" value="ABHYDROLASE"/>
</dbReference>
<dbReference type="Proteomes" id="UP001146067">
    <property type="component" value="Unassembled WGS sequence"/>
</dbReference>
<dbReference type="GO" id="GO:0016020">
    <property type="term" value="C:membrane"/>
    <property type="evidence" value="ECO:0007669"/>
    <property type="project" value="TreeGrafter"/>
</dbReference>
<dbReference type="Gene3D" id="3.40.50.1820">
    <property type="entry name" value="alpha/beta hydrolase"/>
    <property type="match status" value="1"/>
</dbReference>
<evidence type="ECO:0000313" key="2">
    <source>
        <dbReference type="EMBL" id="MDA1362865.1"/>
    </source>
</evidence>
<dbReference type="SUPFAM" id="SSF53474">
    <property type="entry name" value="alpha/beta-Hydrolases"/>
    <property type="match status" value="1"/>
</dbReference>
<dbReference type="InterPro" id="IPR050266">
    <property type="entry name" value="AB_hydrolase_sf"/>
</dbReference>
<dbReference type="Pfam" id="PF00561">
    <property type="entry name" value="Abhydrolase_1"/>
    <property type="match status" value="1"/>
</dbReference>
<evidence type="ECO:0000313" key="3">
    <source>
        <dbReference type="Proteomes" id="UP001146067"/>
    </source>
</evidence>
<dbReference type="PANTHER" id="PTHR43798:SF24">
    <property type="entry name" value="CIS-3-ALKYL-4-ALKYLOXETAN-2-ONE DECARBOXYLASE"/>
    <property type="match status" value="1"/>
</dbReference>
<proteinExistence type="predicted"/>
<sequence>MHTIEVLDSHMSYVDEGAGDANVVLLHGNPSSSFIWRNVVPGLTGRARVIAPDLIGMGASGKPDIDYSFADQATYLEALLDGLGIAKPVLVGYDWGGSLAMDWAARHPGQTRGLVVMETFLRKMTWAEYPAGAVEFFRTLRTPGAGEQMALEENWFIENAVRATNGGISDEDLAVYRKPYPDPESRRPLLAWPRQIPLAEEGGPFEPAAVAERFDAYGTWLAATPEVPKLLLTASPYGLGSPEMIDWARAHVAGLEVSSIGEEVGHHAPEDAPEAITEAVLGLLDRLA</sequence>
<reference evidence="2" key="1">
    <citation type="submission" date="2022-12" db="EMBL/GenBank/DDBJ databases">
        <title>Gycomyces niveus sp.nov.,a novel actinomycete isolated from soil in Shouguan.</title>
        <authorList>
            <person name="Yang X."/>
        </authorList>
    </citation>
    <scope>NUCLEOTIDE SEQUENCE</scope>
    <source>
        <strain evidence="2">NEAU-A15</strain>
    </source>
</reference>
<feature type="domain" description="AB hydrolase-1" evidence="1">
    <location>
        <begin position="23"/>
        <end position="126"/>
    </location>
</feature>
<name>A0A9X3PG65_9ACTN</name>
<gene>
    <name evidence="2" type="ORF">O1R50_24825</name>
</gene>
<accession>A0A9X3PG65</accession>
<dbReference type="EC" id="3.8.1.5" evidence="2"/>
<dbReference type="PANTHER" id="PTHR43798">
    <property type="entry name" value="MONOACYLGLYCEROL LIPASE"/>
    <property type="match status" value="1"/>
</dbReference>
<dbReference type="RefSeq" id="WP_270112951.1">
    <property type="nucleotide sequence ID" value="NZ_JAPZVP010000030.1"/>
</dbReference>
<dbReference type="AlphaFoldDB" id="A0A9X3PG65"/>
<evidence type="ECO:0000259" key="1">
    <source>
        <dbReference type="Pfam" id="PF00561"/>
    </source>
</evidence>
<organism evidence="2 3">
    <name type="scientific">Glycomyces luteolus</name>
    <dbReference type="NCBI Taxonomy" id="2670330"/>
    <lineage>
        <taxon>Bacteria</taxon>
        <taxon>Bacillati</taxon>
        <taxon>Actinomycetota</taxon>
        <taxon>Actinomycetes</taxon>
        <taxon>Glycomycetales</taxon>
        <taxon>Glycomycetaceae</taxon>
        <taxon>Glycomyces</taxon>
    </lineage>
</organism>
<keyword evidence="3" id="KW-1185">Reference proteome</keyword>
<dbReference type="NCBIfam" id="NF002938">
    <property type="entry name" value="PRK03592.1"/>
    <property type="match status" value="1"/>
</dbReference>
<dbReference type="EMBL" id="JAPZVP010000030">
    <property type="protein sequence ID" value="MDA1362865.1"/>
    <property type="molecule type" value="Genomic_DNA"/>
</dbReference>
<dbReference type="InterPro" id="IPR000073">
    <property type="entry name" value="AB_hydrolase_1"/>
</dbReference>
<protein>
    <submittedName>
        <fullName evidence="2">Haloalkane dehalogenase</fullName>
        <ecNumber evidence="2">3.8.1.5</ecNumber>
    </submittedName>
</protein>
<dbReference type="InterPro" id="IPR000639">
    <property type="entry name" value="Epox_hydrolase-like"/>
</dbReference>
<comment type="caution">
    <text evidence="2">The sequence shown here is derived from an EMBL/GenBank/DDBJ whole genome shotgun (WGS) entry which is preliminary data.</text>
</comment>